<sequence>MILHSQLHKSSIQFAESLLQLCSNYLDKEAPNKAAFVLQHQAGMQELERPRRAVLGQASPSNKPPPSPNAEEMITPAAESLSPTTKSLSGAPGSHGTEHLPWQLSAATLVQLQDRRALSQAQGSRKNSSIHCHSHGLAAGPALALPGVHNAFSWSSRHQQAAPFPPFSH</sequence>
<evidence type="ECO:0000256" key="1">
    <source>
        <dbReference type="SAM" id="MobiDB-lite"/>
    </source>
</evidence>
<keyword evidence="3" id="KW-1185">Reference proteome</keyword>
<proteinExistence type="predicted"/>
<feature type="region of interest" description="Disordered" evidence="1">
    <location>
        <begin position="56"/>
        <end position="102"/>
    </location>
</feature>
<comment type="caution">
    <text evidence="2">The sequence shown here is derived from an EMBL/GenBank/DDBJ whole genome shotgun (WGS) entry which is preliminary data.</text>
</comment>
<dbReference type="Proteomes" id="UP001485043">
    <property type="component" value="Unassembled WGS sequence"/>
</dbReference>
<evidence type="ECO:0000313" key="2">
    <source>
        <dbReference type="EMBL" id="KAK9831911.1"/>
    </source>
</evidence>
<reference evidence="2 3" key="1">
    <citation type="journal article" date="2024" name="Nat. Commun.">
        <title>Phylogenomics reveals the evolutionary origins of lichenization in chlorophyte algae.</title>
        <authorList>
            <person name="Puginier C."/>
            <person name="Libourel C."/>
            <person name="Otte J."/>
            <person name="Skaloud P."/>
            <person name="Haon M."/>
            <person name="Grisel S."/>
            <person name="Petersen M."/>
            <person name="Berrin J.G."/>
            <person name="Delaux P.M."/>
            <person name="Dal Grande F."/>
            <person name="Keller J."/>
        </authorList>
    </citation>
    <scope>NUCLEOTIDE SEQUENCE [LARGE SCALE GENOMIC DNA]</scope>
    <source>
        <strain evidence="2 3">SAG 2523</strain>
    </source>
</reference>
<accession>A0AAW1RF49</accession>
<name>A0AAW1RF49_9CHLO</name>
<organism evidence="2 3">
    <name type="scientific">Apatococcus fuscideae</name>
    <dbReference type="NCBI Taxonomy" id="2026836"/>
    <lineage>
        <taxon>Eukaryota</taxon>
        <taxon>Viridiplantae</taxon>
        <taxon>Chlorophyta</taxon>
        <taxon>core chlorophytes</taxon>
        <taxon>Trebouxiophyceae</taxon>
        <taxon>Chlorellales</taxon>
        <taxon>Chlorellaceae</taxon>
        <taxon>Apatococcus</taxon>
    </lineage>
</organism>
<gene>
    <name evidence="2" type="ORF">WJX84_005948</name>
</gene>
<dbReference type="EMBL" id="JALJOV010002293">
    <property type="protein sequence ID" value="KAK9831911.1"/>
    <property type="molecule type" value="Genomic_DNA"/>
</dbReference>
<dbReference type="AlphaFoldDB" id="A0AAW1RF49"/>
<protein>
    <submittedName>
        <fullName evidence="2">Uncharacterized protein</fullName>
    </submittedName>
</protein>
<evidence type="ECO:0000313" key="3">
    <source>
        <dbReference type="Proteomes" id="UP001485043"/>
    </source>
</evidence>